<name>A0A5B8M3L5_9MICO</name>
<dbReference type="EMBL" id="CP042305">
    <property type="protein sequence ID" value="QDZ14180.1"/>
    <property type="molecule type" value="Genomic_DNA"/>
</dbReference>
<dbReference type="KEGG" id="huw:FPZ11_04780"/>
<evidence type="ECO:0000256" key="1">
    <source>
        <dbReference type="SAM" id="MobiDB-lite"/>
    </source>
</evidence>
<reference evidence="2 3" key="1">
    <citation type="submission" date="2019-07" db="EMBL/GenBank/DDBJ databases">
        <title>Full genome sequence of Humibacter sp. WJ7-1.</title>
        <authorList>
            <person name="Im W.-T."/>
        </authorList>
    </citation>
    <scope>NUCLEOTIDE SEQUENCE [LARGE SCALE GENOMIC DNA]</scope>
    <source>
        <strain evidence="2 3">WJ7-1</strain>
    </source>
</reference>
<keyword evidence="3" id="KW-1185">Reference proteome</keyword>
<organism evidence="2 3">
    <name type="scientific">Humibacter ginsenosidimutans</name>
    <dbReference type="NCBI Taxonomy" id="2599293"/>
    <lineage>
        <taxon>Bacteria</taxon>
        <taxon>Bacillati</taxon>
        <taxon>Actinomycetota</taxon>
        <taxon>Actinomycetes</taxon>
        <taxon>Micrococcales</taxon>
        <taxon>Microbacteriaceae</taxon>
        <taxon>Humibacter</taxon>
    </lineage>
</organism>
<evidence type="ECO:0000313" key="2">
    <source>
        <dbReference type="EMBL" id="QDZ14180.1"/>
    </source>
</evidence>
<protein>
    <submittedName>
        <fullName evidence="2">Uncharacterized protein</fullName>
    </submittedName>
</protein>
<sequence>MFWRYDREAQSITTGPERLTRDRTDIRMRERAEPRMCTAVACRMCGAMTGAGCGRHVDRAMRGIRVSQRRNDHESEPVTGLFGR</sequence>
<dbReference type="AlphaFoldDB" id="A0A5B8M3L5"/>
<accession>A0A5B8M3L5</accession>
<feature type="region of interest" description="Disordered" evidence="1">
    <location>
        <begin position="64"/>
        <end position="84"/>
    </location>
</feature>
<evidence type="ECO:0000313" key="3">
    <source>
        <dbReference type="Proteomes" id="UP000320216"/>
    </source>
</evidence>
<gene>
    <name evidence="2" type="ORF">FPZ11_04780</name>
</gene>
<proteinExistence type="predicted"/>
<dbReference type="Proteomes" id="UP000320216">
    <property type="component" value="Chromosome"/>
</dbReference>